<evidence type="ECO:0000313" key="3">
    <source>
        <dbReference type="Proteomes" id="UP000030645"/>
    </source>
</evidence>
<protein>
    <submittedName>
        <fullName evidence="2">Uncharacterized protein</fullName>
    </submittedName>
</protein>
<evidence type="ECO:0000256" key="1">
    <source>
        <dbReference type="SAM" id="MobiDB-lite"/>
    </source>
</evidence>
<feature type="region of interest" description="Disordered" evidence="1">
    <location>
        <begin position="1"/>
        <end position="36"/>
    </location>
</feature>
<gene>
    <name evidence="2" type="ORF">L484_017411</name>
</gene>
<dbReference type="AlphaFoldDB" id="W9RI67"/>
<dbReference type="Proteomes" id="UP000030645">
    <property type="component" value="Unassembled WGS sequence"/>
</dbReference>
<reference evidence="3" key="1">
    <citation type="submission" date="2013-01" db="EMBL/GenBank/DDBJ databases">
        <title>Draft Genome Sequence of a Mulberry Tree, Morus notabilis C.K. Schneid.</title>
        <authorList>
            <person name="He N."/>
            <person name="Zhao S."/>
        </authorList>
    </citation>
    <scope>NUCLEOTIDE SEQUENCE</scope>
</reference>
<keyword evidence="3" id="KW-1185">Reference proteome</keyword>
<dbReference type="EMBL" id="KE344246">
    <property type="protein sequence ID" value="EXB55539.1"/>
    <property type="molecule type" value="Genomic_DNA"/>
</dbReference>
<name>W9RI67_9ROSA</name>
<proteinExistence type="predicted"/>
<sequence>MSTTTTRHEPPPRSPPGVADETRSEPSPISPLAVTTSNPLFPDPTVATRSALSLSQFLAIPAKFIPLKPDPSWFLQDSGLKRDIPNCYVSDFSSRSSSTPVAIYVAIISFRSSSLRLI</sequence>
<feature type="compositionally biased region" description="Basic and acidic residues" evidence="1">
    <location>
        <begin position="1"/>
        <end position="11"/>
    </location>
</feature>
<organism evidence="2 3">
    <name type="scientific">Morus notabilis</name>
    <dbReference type="NCBI Taxonomy" id="981085"/>
    <lineage>
        <taxon>Eukaryota</taxon>
        <taxon>Viridiplantae</taxon>
        <taxon>Streptophyta</taxon>
        <taxon>Embryophyta</taxon>
        <taxon>Tracheophyta</taxon>
        <taxon>Spermatophyta</taxon>
        <taxon>Magnoliopsida</taxon>
        <taxon>eudicotyledons</taxon>
        <taxon>Gunneridae</taxon>
        <taxon>Pentapetalae</taxon>
        <taxon>rosids</taxon>
        <taxon>fabids</taxon>
        <taxon>Rosales</taxon>
        <taxon>Moraceae</taxon>
        <taxon>Moreae</taxon>
        <taxon>Morus</taxon>
    </lineage>
</organism>
<evidence type="ECO:0000313" key="2">
    <source>
        <dbReference type="EMBL" id="EXB55539.1"/>
    </source>
</evidence>
<accession>W9RI67</accession>